<evidence type="ECO:0000313" key="1">
    <source>
        <dbReference type="EMBL" id="MFC3528850.1"/>
    </source>
</evidence>
<dbReference type="EMBL" id="JBHRXJ010000008">
    <property type="protein sequence ID" value="MFC3528850.1"/>
    <property type="molecule type" value="Genomic_DNA"/>
</dbReference>
<comment type="caution">
    <text evidence="1">The sequence shown here is derived from an EMBL/GenBank/DDBJ whole genome shotgun (WGS) entry which is preliminary data.</text>
</comment>
<accession>A0ABV7R7U2</accession>
<sequence>MRNTRSPHWRPWLGPESRCLVPLTAFNEGSWLEPVDPGVVMFFAGIEVRGWRSVRRVRDGETEDDLFAFLTTTPSAEVAAIHEKAMPVVLTTQEEWQAWLTLPWPQAGALQRPLPDGTLRVAE</sequence>
<organism evidence="1 2">
    <name type="scientific">Paracoccus mangrovi</name>
    <dbReference type="NCBI Taxonomy" id="1715645"/>
    <lineage>
        <taxon>Bacteria</taxon>
        <taxon>Pseudomonadati</taxon>
        <taxon>Pseudomonadota</taxon>
        <taxon>Alphaproteobacteria</taxon>
        <taxon>Rhodobacterales</taxon>
        <taxon>Paracoccaceae</taxon>
        <taxon>Paracoccus</taxon>
    </lineage>
</organism>
<dbReference type="RefSeq" id="WP_377744829.1">
    <property type="nucleotide sequence ID" value="NZ_JBHRXJ010000008.1"/>
</dbReference>
<dbReference type="InterPro" id="IPR036590">
    <property type="entry name" value="SRAP-like"/>
</dbReference>
<protein>
    <submittedName>
        <fullName evidence="1">SOS response-associated peptidase family protein</fullName>
    </submittedName>
</protein>
<dbReference type="Gene3D" id="3.90.1680.20">
    <property type="match status" value="2"/>
</dbReference>
<gene>
    <name evidence="1" type="ORF">ACFOMH_11740</name>
</gene>
<dbReference type="Proteomes" id="UP001595721">
    <property type="component" value="Unassembled WGS sequence"/>
</dbReference>
<evidence type="ECO:0000313" key="2">
    <source>
        <dbReference type="Proteomes" id="UP001595721"/>
    </source>
</evidence>
<name>A0ABV7R7U2_9RHOB</name>
<reference evidence="2" key="1">
    <citation type="journal article" date="2019" name="Int. J. Syst. Evol. Microbiol.">
        <title>The Global Catalogue of Microorganisms (GCM) 10K type strain sequencing project: providing services to taxonomists for standard genome sequencing and annotation.</title>
        <authorList>
            <consortium name="The Broad Institute Genomics Platform"/>
            <consortium name="The Broad Institute Genome Sequencing Center for Infectious Disease"/>
            <person name="Wu L."/>
            <person name="Ma J."/>
        </authorList>
    </citation>
    <scope>NUCLEOTIDE SEQUENCE [LARGE SCALE GENOMIC DNA]</scope>
    <source>
        <strain evidence="2">KCTC 42899</strain>
    </source>
</reference>
<keyword evidence="2" id="KW-1185">Reference proteome</keyword>
<proteinExistence type="predicted"/>
<dbReference type="SUPFAM" id="SSF143081">
    <property type="entry name" value="BB1717-like"/>
    <property type="match status" value="1"/>
</dbReference>
<dbReference type="Pfam" id="PF02586">
    <property type="entry name" value="SRAP"/>
    <property type="match status" value="1"/>
</dbReference>
<dbReference type="InterPro" id="IPR003738">
    <property type="entry name" value="SRAP"/>
</dbReference>